<proteinExistence type="predicted"/>
<name>A0ABQ8HPA6_9ROSI</name>
<accession>A0ABQ8HPA6</accession>
<evidence type="ECO:0000313" key="1">
    <source>
        <dbReference type="EMBL" id="KAH7566196.1"/>
    </source>
</evidence>
<dbReference type="Pfam" id="PF03087">
    <property type="entry name" value="BPS1"/>
    <property type="match status" value="1"/>
</dbReference>
<dbReference type="InterPro" id="IPR004320">
    <property type="entry name" value="BPS1_pln"/>
</dbReference>
<dbReference type="EMBL" id="JAFEMO010000008">
    <property type="protein sequence ID" value="KAH7566196.1"/>
    <property type="molecule type" value="Genomic_DNA"/>
</dbReference>
<sequence length="365" mass="39859">MAGKSGVQTMQVHCRSISLPARLHPNSLSIEAELNKLRTCEESSSGAESIQTGLIRITELYNSIEDIINFPTTEQALHKQKHVKLVEEALDRSVGLLDACGNARELVSNMKEQVQELQSALRRRAGGNYSSTESKIHAYTSFRKKSKKDIAKCLRELKRIDSNMIESCTMVDSDHEQMFMVSNVLRESSAITTSIFRSILLFLSMPAAMKTGASGWSLIRKLIPAASERSQQIFNEVDSVDVALHNLHGQIQKSDAKIDVQIALRTLETFDATIRDLETRLDIETTADCATVATGENIKGKVAVQNFQNPISKSHDHVIKHNATPVIGTDSVTLNSSSSQHLLSRAALSSAATSSALATTATAAP</sequence>
<organism evidence="1 2">
    <name type="scientific">Xanthoceras sorbifolium</name>
    <dbReference type="NCBI Taxonomy" id="99658"/>
    <lineage>
        <taxon>Eukaryota</taxon>
        <taxon>Viridiplantae</taxon>
        <taxon>Streptophyta</taxon>
        <taxon>Embryophyta</taxon>
        <taxon>Tracheophyta</taxon>
        <taxon>Spermatophyta</taxon>
        <taxon>Magnoliopsida</taxon>
        <taxon>eudicotyledons</taxon>
        <taxon>Gunneridae</taxon>
        <taxon>Pentapetalae</taxon>
        <taxon>rosids</taxon>
        <taxon>malvids</taxon>
        <taxon>Sapindales</taxon>
        <taxon>Sapindaceae</taxon>
        <taxon>Xanthoceroideae</taxon>
        <taxon>Xanthoceras</taxon>
    </lineage>
</organism>
<keyword evidence="2" id="KW-1185">Reference proteome</keyword>
<evidence type="ECO:0000313" key="2">
    <source>
        <dbReference type="Proteomes" id="UP000827721"/>
    </source>
</evidence>
<reference evidence="1 2" key="1">
    <citation type="submission" date="2021-02" db="EMBL/GenBank/DDBJ databases">
        <title>Plant Genome Project.</title>
        <authorList>
            <person name="Zhang R.-G."/>
        </authorList>
    </citation>
    <scope>NUCLEOTIDE SEQUENCE [LARGE SCALE GENOMIC DNA]</scope>
    <source>
        <tissue evidence="1">Leaves</tissue>
    </source>
</reference>
<gene>
    <name evidence="1" type="ORF">JRO89_XS08G0114100</name>
</gene>
<dbReference type="PANTHER" id="PTHR33070">
    <property type="entry name" value="OS06G0725500 PROTEIN"/>
    <property type="match status" value="1"/>
</dbReference>
<protein>
    <recommendedName>
        <fullName evidence="3">Fungal N-terminal domain-containing protein</fullName>
    </recommendedName>
</protein>
<comment type="caution">
    <text evidence="1">The sequence shown here is derived from an EMBL/GenBank/DDBJ whole genome shotgun (WGS) entry which is preliminary data.</text>
</comment>
<dbReference type="Proteomes" id="UP000827721">
    <property type="component" value="Unassembled WGS sequence"/>
</dbReference>
<evidence type="ECO:0008006" key="3">
    <source>
        <dbReference type="Google" id="ProtNLM"/>
    </source>
</evidence>
<dbReference type="PANTHER" id="PTHR33070:SF120">
    <property type="entry name" value="EXPRESSED PROTEIN"/>
    <property type="match status" value="1"/>
</dbReference>